<dbReference type="Pfam" id="PF01202">
    <property type="entry name" value="SKI"/>
    <property type="match status" value="1"/>
</dbReference>
<keyword evidence="5 7" id="KW-0067">ATP-binding</keyword>
<dbReference type="GO" id="GO:0004765">
    <property type="term" value="F:shikimate kinase activity"/>
    <property type="evidence" value="ECO:0007669"/>
    <property type="project" value="UniProtKB-UniRule"/>
</dbReference>
<keyword evidence="2 7" id="KW-0808">Transferase</keyword>
<evidence type="ECO:0000256" key="4">
    <source>
        <dbReference type="ARBA" id="ARBA00022777"/>
    </source>
</evidence>
<keyword evidence="1 7" id="KW-0028">Amino-acid biosynthesis</keyword>
<dbReference type="PANTHER" id="PTHR21087">
    <property type="entry name" value="SHIKIMATE KINASE"/>
    <property type="match status" value="1"/>
</dbReference>
<dbReference type="PANTHER" id="PTHR21087:SF16">
    <property type="entry name" value="SHIKIMATE KINASE 1, CHLOROPLASTIC"/>
    <property type="match status" value="1"/>
</dbReference>
<evidence type="ECO:0000256" key="6">
    <source>
        <dbReference type="ARBA" id="ARBA00023141"/>
    </source>
</evidence>
<dbReference type="PRINTS" id="PR01100">
    <property type="entry name" value="SHIKIMTKNASE"/>
</dbReference>
<comment type="pathway">
    <text evidence="7">Metabolic intermediate biosynthesis; chorismate biosynthesis; chorismate from D-erythrose 4-phosphate and phosphoenolpyruvate: step 5/7.</text>
</comment>
<name>A0A1W2C6D2_9FLAO</name>
<comment type="cofactor">
    <cofactor evidence="7">
        <name>Mg(2+)</name>
        <dbReference type="ChEBI" id="CHEBI:18420"/>
    </cofactor>
    <text evidence="7">Binds 1 Mg(2+) ion per subunit.</text>
</comment>
<dbReference type="RefSeq" id="WP_084062514.1">
    <property type="nucleotide sequence ID" value="NZ_FWXO01000005.1"/>
</dbReference>
<comment type="caution">
    <text evidence="7">Lacks conserved residue(s) required for the propagation of feature annotation.</text>
</comment>
<keyword evidence="3 7" id="KW-0547">Nucleotide-binding</keyword>
<evidence type="ECO:0000256" key="3">
    <source>
        <dbReference type="ARBA" id="ARBA00022741"/>
    </source>
</evidence>
<dbReference type="GO" id="GO:0005524">
    <property type="term" value="F:ATP binding"/>
    <property type="evidence" value="ECO:0007669"/>
    <property type="project" value="UniProtKB-UniRule"/>
</dbReference>
<comment type="subcellular location">
    <subcellularLocation>
        <location evidence="7">Cytoplasm</location>
    </subcellularLocation>
</comment>
<dbReference type="GO" id="GO:0000287">
    <property type="term" value="F:magnesium ion binding"/>
    <property type="evidence" value="ECO:0007669"/>
    <property type="project" value="UniProtKB-UniRule"/>
</dbReference>
<proteinExistence type="inferred from homology"/>
<feature type="binding site" evidence="7">
    <location>
        <position position="56"/>
    </location>
    <ligand>
        <name>substrate</name>
    </ligand>
</feature>
<dbReference type="GO" id="GO:0009423">
    <property type="term" value="P:chorismate biosynthetic process"/>
    <property type="evidence" value="ECO:0007669"/>
    <property type="project" value="UniProtKB-UniRule"/>
</dbReference>
<keyword evidence="9" id="KW-1185">Reference proteome</keyword>
<dbReference type="Gene3D" id="3.40.50.300">
    <property type="entry name" value="P-loop containing nucleotide triphosphate hydrolases"/>
    <property type="match status" value="1"/>
</dbReference>
<dbReference type="GO" id="GO:0008652">
    <property type="term" value="P:amino acid biosynthetic process"/>
    <property type="evidence" value="ECO:0007669"/>
    <property type="project" value="UniProtKB-KW"/>
</dbReference>
<evidence type="ECO:0000256" key="2">
    <source>
        <dbReference type="ARBA" id="ARBA00022679"/>
    </source>
</evidence>
<comment type="function">
    <text evidence="7">Catalyzes the specific phosphorylation of the 3-hydroxyl group of shikimic acid using ATP as a cosubstrate.</text>
</comment>
<dbReference type="InterPro" id="IPR031322">
    <property type="entry name" value="Shikimate/glucono_kinase"/>
</dbReference>
<dbReference type="InterPro" id="IPR000623">
    <property type="entry name" value="Shikimate_kinase/TSH1"/>
</dbReference>
<dbReference type="HAMAP" id="MF_00109">
    <property type="entry name" value="Shikimate_kinase"/>
    <property type="match status" value="1"/>
</dbReference>
<dbReference type="GO" id="GO:0005829">
    <property type="term" value="C:cytosol"/>
    <property type="evidence" value="ECO:0007669"/>
    <property type="project" value="TreeGrafter"/>
</dbReference>
<dbReference type="GO" id="GO:0009073">
    <property type="term" value="P:aromatic amino acid family biosynthetic process"/>
    <property type="evidence" value="ECO:0007669"/>
    <property type="project" value="UniProtKB-KW"/>
</dbReference>
<keyword evidence="7" id="KW-0963">Cytoplasm</keyword>
<dbReference type="SUPFAM" id="SSF52540">
    <property type="entry name" value="P-loop containing nucleoside triphosphate hydrolases"/>
    <property type="match status" value="1"/>
</dbReference>
<dbReference type="STRING" id="504486.SAMN05660703_2858"/>
<feature type="binding site" evidence="7">
    <location>
        <position position="141"/>
    </location>
    <ligand>
        <name>substrate</name>
    </ligand>
</feature>
<dbReference type="InterPro" id="IPR027417">
    <property type="entry name" value="P-loop_NTPase"/>
</dbReference>
<evidence type="ECO:0000313" key="8">
    <source>
        <dbReference type="EMBL" id="SMC80584.1"/>
    </source>
</evidence>
<feature type="binding site" evidence="7">
    <location>
        <position position="79"/>
    </location>
    <ligand>
        <name>substrate</name>
    </ligand>
</feature>
<comment type="subunit">
    <text evidence="7">Monomer.</text>
</comment>
<evidence type="ECO:0000256" key="7">
    <source>
        <dbReference type="HAMAP-Rule" id="MF_00109"/>
    </source>
</evidence>
<keyword evidence="6 7" id="KW-0057">Aromatic amino acid biosynthesis</keyword>
<dbReference type="OrthoDB" id="9800332at2"/>
<evidence type="ECO:0000256" key="5">
    <source>
        <dbReference type="ARBA" id="ARBA00022840"/>
    </source>
</evidence>
<feature type="binding site" evidence="7">
    <location>
        <begin position="10"/>
        <end position="15"/>
    </location>
    <ligand>
        <name>ATP</name>
        <dbReference type="ChEBI" id="CHEBI:30616"/>
    </ligand>
</feature>
<reference evidence="8 9" key="1">
    <citation type="submission" date="2017-04" db="EMBL/GenBank/DDBJ databases">
        <authorList>
            <person name="Afonso C.L."/>
            <person name="Miller P.J."/>
            <person name="Scott M.A."/>
            <person name="Spackman E."/>
            <person name="Goraichik I."/>
            <person name="Dimitrov K.M."/>
            <person name="Suarez D.L."/>
            <person name="Swayne D.E."/>
        </authorList>
    </citation>
    <scope>NUCLEOTIDE SEQUENCE [LARGE SCALE GENOMIC DNA]</scope>
    <source>
        <strain evidence="8 9">DSM 21164</strain>
    </source>
</reference>
<organism evidence="8 9">
    <name type="scientific">Cellulophaga tyrosinoxydans</name>
    <dbReference type="NCBI Taxonomy" id="504486"/>
    <lineage>
        <taxon>Bacteria</taxon>
        <taxon>Pseudomonadati</taxon>
        <taxon>Bacteroidota</taxon>
        <taxon>Flavobacteriia</taxon>
        <taxon>Flavobacteriales</taxon>
        <taxon>Flavobacteriaceae</taxon>
        <taxon>Cellulophaga</taxon>
    </lineage>
</organism>
<keyword evidence="7" id="KW-0460">Magnesium</keyword>
<gene>
    <name evidence="7" type="primary">aroK</name>
    <name evidence="8" type="ORF">SAMN05660703_2858</name>
</gene>
<feature type="binding site" evidence="7">
    <location>
        <position position="119"/>
    </location>
    <ligand>
        <name>ATP</name>
        <dbReference type="ChEBI" id="CHEBI:30616"/>
    </ligand>
</feature>
<evidence type="ECO:0000256" key="1">
    <source>
        <dbReference type="ARBA" id="ARBA00022605"/>
    </source>
</evidence>
<dbReference type="CDD" id="cd00464">
    <property type="entry name" value="SK"/>
    <property type="match status" value="1"/>
</dbReference>
<dbReference type="EC" id="2.7.1.71" evidence="7"/>
<dbReference type="UniPathway" id="UPA00053">
    <property type="reaction ID" value="UER00088"/>
</dbReference>
<comment type="catalytic activity">
    <reaction evidence="7">
        <text>shikimate + ATP = 3-phosphoshikimate + ADP + H(+)</text>
        <dbReference type="Rhea" id="RHEA:13121"/>
        <dbReference type="ChEBI" id="CHEBI:15378"/>
        <dbReference type="ChEBI" id="CHEBI:30616"/>
        <dbReference type="ChEBI" id="CHEBI:36208"/>
        <dbReference type="ChEBI" id="CHEBI:145989"/>
        <dbReference type="ChEBI" id="CHEBI:456216"/>
        <dbReference type="EC" id="2.7.1.71"/>
    </reaction>
</comment>
<sequence>MKIVLVGYMGSGKSTIGRLLSKKLNINFIDLDDYIERQLEKSISTIFEEHGEIYFRKMEHNFVKELMSKKDSFILSTGGGTPCYSQNMEVINSKSTNVFYLKLSIAALVERLTLEKEHRPLIKNIETAEMPEFIGKHLFERSFYYQQATNSISCDNKTSDQVVAEIIGRLT</sequence>
<evidence type="ECO:0000313" key="9">
    <source>
        <dbReference type="Proteomes" id="UP000192360"/>
    </source>
</evidence>
<protein>
    <recommendedName>
        <fullName evidence="7">Shikimate kinase</fullName>
        <shortName evidence="7">SK</shortName>
        <ecNumber evidence="7">2.7.1.71</ecNumber>
    </recommendedName>
</protein>
<accession>A0A1W2C6D2</accession>
<keyword evidence="4 7" id="KW-0418">Kinase</keyword>
<feature type="binding site" evidence="7">
    <location>
        <position position="14"/>
    </location>
    <ligand>
        <name>Mg(2+)</name>
        <dbReference type="ChEBI" id="CHEBI:18420"/>
    </ligand>
</feature>
<dbReference type="EMBL" id="FWXO01000005">
    <property type="protein sequence ID" value="SMC80584.1"/>
    <property type="molecule type" value="Genomic_DNA"/>
</dbReference>
<dbReference type="Proteomes" id="UP000192360">
    <property type="component" value="Unassembled WGS sequence"/>
</dbReference>
<feature type="binding site" evidence="7">
    <location>
        <position position="32"/>
    </location>
    <ligand>
        <name>substrate</name>
    </ligand>
</feature>
<keyword evidence="7" id="KW-0479">Metal-binding</keyword>
<comment type="similarity">
    <text evidence="7">Belongs to the shikimate kinase family.</text>
</comment>
<dbReference type="AlphaFoldDB" id="A0A1W2C6D2"/>